<feature type="domain" description="RecBCD enzyme subunit RecD N-terminal" evidence="13">
    <location>
        <begin position="15"/>
        <end position="133"/>
    </location>
</feature>
<dbReference type="RefSeq" id="WP_225235653.1">
    <property type="nucleotide sequence ID" value="NZ_JBAPLV010000012.1"/>
</dbReference>
<keyword evidence="4 11" id="KW-0378">Hydrolase</keyword>
<keyword evidence="6 11" id="KW-0269">Exonuclease</keyword>
<evidence type="ECO:0000256" key="7">
    <source>
        <dbReference type="ARBA" id="ARBA00022840"/>
    </source>
</evidence>
<dbReference type="SUPFAM" id="SSF52540">
    <property type="entry name" value="P-loop containing nucleoside triphosphate hydrolases"/>
    <property type="match status" value="1"/>
</dbReference>
<dbReference type="Pfam" id="PF13538">
    <property type="entry name" value="UvrD_C_2"/>
    <property type="match status" value="1"/>
</dbReference>
<dbReference type="GO" id="GO:0008854">
    <property type="term" value="F:exodeoxyribonuclease V activity"/>
    <property type="evidence" value="ECO:0007669"/>
    <property type="project" value="UniProtKB-EC"/>
</dbReference>
<dbReference type="InterPro" id="IPR027785">
    <property type="entry name" value="UvrD-like_helicase_C"/>
</dbReference>
<evidence type="ECO:0000256" key="1">
    <source>
        <dbReference type="ARBA" id="ARBA00022722"/>
    </source>
</evidence>
<dbReference type="Proteomes" id="UP001373496">
    <property type="component" value="Unassembled WGS sequence"/>
</dbReference>
<feature type="domain" description="UvrD-like helicase C-terminal" evidence="12">
    <location>
        <begin position="531"/>
        <end position="578"/>
    </location>
</feature>
<dbReference type="EC" id="5.6.2.3" evidence="11"/>
<dbReference type="InterPro" id="IPR027417">
    <property type="entry name" value="P-loop_NTPase"/>
</dbReference>
<keyword evidence="5 11" id="KW-0347">Helicase</keyword>
<keyword evidence="8 11" id="KW-0238">DNA-binding</keyword>
<keyword evidence="2 11" id="KW-0547">Nucleotide-binding</keyword>
<dbReference type="Gene3D" id="3.40.50.300">
    <property type="entry name" value="P-loop containing nucleotide triphosphate hydrolases"/>
    <property type="match status" value="3"/>
</dbReference>
<keyword evidence="7 11" id="KW-0067">ATP-binding</keyword>
<evidence type="ECO:0000256" key="9">
    <source>
        <dbReference type="ARBA" id="ARBA00023204"/>
    </source>
</evidence>
<comment type="function">
    <text evidence="11">A helicase/nuclease that prepares dsDNA breaks (DSB) for recombinational DNA repair. Binds to DSBs and unwinds DNA via a highly rapid and processive ATP-dependent bidirectional helicase activity. Unwinds dsDNA until it encounters a Chi (crossover hotspot instigator) sequence from the 3' direction. Cuts ssDNA a few nucleotides 3' to the Chi site. The properties and activities of the enzyme are changed at Chi. The Chi-altered holoenzyme produces a long 3'-ssDNA overhang and facilitates RecA-binding to the ssDNA for homologous DNA recombination and repair. Holoenzyme degrades any linearized DNA that is unable to undergo homologous recombination. In the holoenzyme this subunit has ssDNA-dependent ATPase and 5'-3' helicase activity. When added to pre-assembled RecBC greatly stimulates nuclease activity and augments holoenzyme processivity. Negatively regulates the RecA-loading ability of RecBCD.</text>
</comment>
<dbReference type="Pfam" id="PF13245">
    <property type="entry name" value="AAA_19"/>
    <property type="match status" value="1"/>
</dbReference>
<evidence type="ECO:0000256" key="11">
    <source>
        <dbReference type="HAMAP-Rule" id="MF_01487"/>
    </source>
</evidence>
<dbReference type="CDD" id="cd17933">
    <property type="entry name" value="DEXSc_RecD-like"/>
    <property type="match status" value="1"/>
</dbReference>
<evidence type="ECO:0000256" key="6">
    <source>
        <dbReference type="ARBA" id="ARBA00022839"/>
    </source>
</evidence>
<dbReference type="PANTHER" id="PTHR43788">
    <property type="entry name" value="DNA2/NAM7 HELICASE FAMILY MEMBER"/>
    <property type="match status" value="1"/>
</dbReference>
<comment type="caution">
    <text evidence="14">The sequence shown here is derived from an EMBL/GenBank/DDBJ whole genome shotgun (WGS) entry which is preliminary data.</text>
</comment>
<accession>A0ABU8E6M1</accession>
<keyword evidence="9 11" id="KW-0234">DNA repair</keyword>
<keyword evidence="10 11" id="KW-0413">Isomerase</keyword>
<organism evidence="14 15">
    <name type="scientific">Klenkia terrae</name>
    <dbReference type="NCBI Taxonomy" id="1052259"/>
    <lineage>
        <taxon>Bacteria</taxon>
        <taxon>Bacillati</taxon>
        <taxon>Actinomycetota</taxon>
        <taxon>Actinomycetes</taxon>
        <taxon>Geodermatophilales</taxon>
        <taxon>Geodermatophilaceae</taxon>
        <taxon>Klenkia</taxon>
    </lineage>
</organism>
<dbReference type="InterPro" id="IPR006344">
    <property type="entry name" value="RecD"/>
</dbReference>
<dbReference type="Gene3D" id="1.10.10.1020">
    <property type="entry name" value="RecBCD complex, subunit RecD, N-terminal domain"/>
    <property type="match status" value="1"/>
</dbReference>
<evidence type="ECO:0000256" key="10">
    <source>
        <dbReference type="ARBA" id="ARBA00023235"/>
    </source>
</evidence>
<dbReference type="InterPro" id="IPR050534">
    <property type="entry name" value="Coronavir_polyprotein_1ab"/>
</dbReference>
<dbReference type="InterPro" id="IPR041851">
    <property type="entry name" value="RecD_N_sf"/>
</dbReference>
<reference evidence="14 15" key="1">
    <citation type="submission" date="2024-03" db="EMBL/GenBank/DDBJ databases">
        <title>Draft genome sequence of Klenkia terrae.</title>
        <authorList>
            <person name="Duangmal K."/>
            <person name="Chantavorakit T."/>
        </authorList>
    </citation>
    <scope>NUCLEOTIDE SEQUENCE [LARGE SCALE GENOMIC DNA]</scope>
    <source>
        <strain evidence="14 15">JCM 17786</strain>
    </source>
</reference>
<comment type="catalytic activity">
    <reaction evidence="11">
        <text>ATP + H2O = ADP + phosphate + H(+)</text>
        <dbReference type="Rhea" id="RHEA:13065"/>
        <dbReference type="ChEBI" id="CHEBI:15377"/>
        <dbReference type="ChEBI" id="CHEBI:15378"/>
        <dbReference type="ChEBI" id="CHEBI:30616"/>
        <dbReference type="ChEBI" id="CHEBI:43474"/>
        <dbReference type="ChEBI" id="CHEBI:456216"/>
        <dbReference type="EC" id="5.6.2.3"/>
    </reaction>
</comment>
<dbReference type="CDD" id="cd18809">
    <property type="entry name" value="SF1_C_RecD"/>
    <property type="match status" value="1"/>
</dbReference>
<dbReference type="EMBL" id="JBAPLV010000012">
    <property type="protein sequence ID" value="MEI4279296.1"/>
    <property type="molecule type" value="Genomic_DNA"/>
</dbReference>
<gene>
    <name evidence="11 14" type="primary">recD</name>
    <name evidence="14" type="ORF">UXQ13_12545</name>
</gene>
<evidence type="ECO:0000256" key="8">
    <source>
        <dbReference type="ARBA" id="ARBA00023125"/>
    </source>
</evidence>
<evidence type="ECO:0000256" key="2">
    <source>
        <dbReference type="ARBA" id="ARBA00022741"/>
    </source>
</evidence>
<protein>
    <recommendedName>
        <fullName evidence="11">RecBCD enzyme subunit RecD</fullName>
        <ecNumber evidence="11">5.6.2.3</ecNumber>
    </recommendedName>
    <alternativeName>
        <fullName evidence="11">DNA 5'-3' helicase subunit RecD</fullName>
    </alternativeName>
    <alternativeName>
        <fullName evidence="11">Exonuclease V subunit RecD</fullName>
        <shortName evidence="11">ExoV subunit RecD</shortName>
    </alternativeName>
    <alternativeName>
        <fullName evidence="11">Helicase/nuclease RecBCD subunit RecD</fullName>
    </alternativeName>
</protein>
<evidence type="ECO:0000256" key="4">
    <source>
        <dbReference type="ARBA" id="ARBA00022801"/>
    </source>
</evidence>
<sequence length="607" mass="63407">MIPVRATGLLHTFAEAGVLAAADVHVALRLARLGGEADETVLLAAALAVRGVRTGSVCVELATVADTVAPADDLDGALDGDPADGELDGVGTAVEVTELPWPADWSAVGRSPVVAVGVDAAWRPLRWVDGLLYLDRYWQQEQLVRHELDARAAQPPPAVDLAPLGTLFAEPGSDRQRLAAAVAAGRWVSVITGGPGTGKTHTVARLLKLLVDQPGPPPRIALAAPTGKAAARLQESVRAQAAAIGLPVDLTASTLHRLLGWRPDSRSRFRHDAADRLPFDVVVVDESSMVPLTLMARLLEAVRPSARLVLVGDPDQLTPVEAGAVLSDLVHRPPAAVPPVPGLLDSNVDDLDDDERRQLANGVVRLRDSHRFGAGIGALAEAIRTGDADETVRLLAAGGALGRGEDTDELEAVVRSSGAEMFAAAADGDRVTALGLLGGHRLLCAHRQGPFGVAAWNEQLSRWTRPAGGPASGGWYPGQPLLITANDYDNQLFNGDTGVVVVGEDGLAAAFARGPSTEAIPLSRLSSVTTAHALTVHRSQGSQYEAVTVLLPPPSSPLLTRELLYTAVTRAVHRVRVVGSEESVRAAVGRQVVRASGLRRPVGAGPG</sequence>
<proteinExistence type="inferred from homology"/>
<keyword evidence="15" id="KW-1185">Reference proteome</keyword>
<evidence type="ECO:0000313" key="14">
    <source>
        <dbReference type="EMBL" id="MEI4279296.1"/>
    </source>
</evidence>
<keyword evidence="1 11" id="KW-0540">Nuclease</keyword>
<evidence type="ECO:0000256" key="3">
    <source>
        <dbReference type="ARBA" id="ARBA00022763"/>
    </source>
</evidence>
<comment type="similarity">
    <text evidence="11">Belongs to the RecD family.</text>
</comment>
<comment type="miscellaneous">
    <text evidence="11">In the RecBCD complex, RecB has a slow 3'-5' helicase, an exonuclease activity and loads RecA onto ssDNA, RecD has a fast 5'-3' helicase activity, while RecC stimulates the ATPase and processivity of the RecB helicase and contributes to recognition of the Chi site.</text>
</comment>
<evidence type="ECO:0000259" key="12">
    <source>
        <dbReference type="Pfam" id="PF13538"/>
    </source>
</evidence>
<dbReference type="Pfam" id="PF21185">
    <property type="entry name" value="RecD_N"/>
    <property type="match status" value="1"/>
</dbReference>
<feature type="binding site" evidence="11">
    <location>
        <begin position="193"/>
        <end position="200"/>
    </location>
    <ligand>
        <name>ATP</name>
        <dbReference type="ChEBI" id="CHEBI:30616"/>
    </ligand>
</feature>
<dbReference type="NCBIfam" id="TIGR01447">
    <property type="entry name" value="recD"/>
    <property type="match status" value="1"/>
</dbReference>
<dbReference type="InterPro" id="IPR049550">
    <property type="entry name" value="RecD_N"/>
</dbReference>
<evidence type="ECO:0000259" key="13">
    <source>
        <dbReference type="Pfam" id="PF21185"/>
    </source>
</evidence>
<name>A0ABU8E6M1_9ACTN</name>
<evidence type="ECO:0000256" key="5">
    <source>
        <dbReference type="ARBA" id="ARBA00022806"/>
    </source>
</evidence>
<dbReference type="PANTHER" id="PTHR43788:SF6">
    <property type="entry name" value="DNA HELICASE B"/>
    <property type="match status" value="1"/>
</dbReference>
<evidence type="ECO:0000313" key="15">
    <source>
        <dbReference type="Proteomes" id="UP001373496"/>
    </source>
</evidence>
<dbReference type="HAMAP" id="MF_01487">
    <property type="entry name" value="RecD"/>
    <property type="match status" value="1"/>
</dbReference>
<keyword evidence="3 11" id="KW-0227">DNA damage</keyword>
<comment type="subunit">
    <text evidence="11">Heterotrimer of RecB, RecC and RecD. All subunits contribute to DNA-binding.</text>
</comment>